<dbReference type="EMBL" id="JBHTND010000010">
    <property type="protein sequence ID" value="MFD1301784.1"/>
    <property type="molecule type" value="Genomic_DNA"/>
</dbReference>
<reference evidence="2" key="1">
    <citation type="journal article" date="2019" name="Int. J. Syst. Evol. Microbiol.">
        <title>The Global Catalogue of Microorganisms (GCM) 10K type strain sequencing project: providing services to taxonomists for standard genome sequencing and annotation.</title>
        <authorList>
            <consortium name="The Broad Institute Genomics Platform"/>
            <consortium name="The Broad Institute Genome Sequencing Center for Infectious Disease"/>
            <person name="Wu L."/>
            <person name="Ma J."/>
        </authorList>
    </citation>
    <scope>NUCLEOTIDE SEQUENCE [LARGE SCALE GENOMIC DNA]</scope>
    <source>
        <strain evidence="2">CCUG 56108</strain>
    </source>
</reference>
<comment type="caution">
    <text evidence="1">The sequence shown here is derived from an EMBL/GenBank/DDBJ whole genome shotgun (WGS) entry which is preliminary data.</text>
</comment>
<accession>A0ABW3WWP5</accession>
<name>A0ABW3WWP5_9HYPH</name>
<sequence length="82" mass="8831">MVASRDKLLASQPAAVAAKEAFVAEYITGRVDCSVGLGVNQNGDDWTMKVFAHSPAAARELPHHFRDFDVEVQVTGPAVAYE</sequence>
<protein>
    <submittedName>
        <fullName evidence="1">Uncharacterized protein</fullName>
    </submittedName>
</protein>
<evidence type="ECO:0000313" key="2">
    <source>
        <dbReference type="Proteomes" id="UP001597176"/>
    </source>
</evidence>
<evidence type="ECO:0000313" key="1">
    <source>
        <dbReference type="EMBL" id="MFD1301784.1"/>
    </source>
</evidence>
<dbReference type="Proteomes" id="UP001597176">
    <property type="component" value="Unassembled WGS sequence"/>
</dbReference>
<proteinExistence type="predicted"/>
<dbReference type="RefSeq" id="WP_238209098.1">
    <property type="nucleotide sequence ID" value="NZ_JBHTND010000010.1"/>
</dbReference>
<keyword evidence="2" id="KW-1185">Reference proteome</keyword>
<organism evidence="1 2">
    <name type="scientific">Methylobacterium marchantiae</name>
    <dbReference type="NCBI Taxonomy" id="600331"/>
    <lineage>
        <taxon>Bacteria</taxon>
        <taxon>Pseudomonadati</taxon>
        <taxon>Pseudomonadota</taxon>
        <taxon>Alphaproteobacteria</taxon>
        <taxon>Hyphomicrobiales</taxon>
        <taxon>Methylobacteriaceae</taxon>
        <taxon>Methylobacterium</taxon>
    </lineage>
</organism>
<gene>
    <name evidence="1" type="ORF">ACFQ4G_09335</name>
</gene>